<feature type="transmembrane region" description="Helical" evidence="1">
    <location>
        <begin position="76"/>
        <end position="100"/>
    </location>
</feature>
<keyword evidence="1" id="KW-0472">Membrane</keyword>
<accession>A0AB39J995</accession>
<dbReference type="EMBL" id="PP542043">
    <property type="protein sequence ID" value="XDO02117.1"/>
    <property type="molecule type" value="Genomic_DNA"/>
</dbReference>
<name>A0AB39J995_9VIRU</name>
<evidence type="ECO:0000313" key="2">
    <source>
        <dbReference type="EMBL" id="XDO02117.1"/>
    </source>
</evidence>
<proteinExistence type="predicted"/>
<protein>
    <submittedName>
        <fullName evidence="2">Uncharacterized protein</fullName>
    </submittedName>
</protein>
<feature type="transmembrane region" description="Helical" evidence="1">
    <location>
        <begin position="112"/>
        <end position="132"/>
    </location>
</feature>
<feature type="transmembrane region" description="Helical" evidence="1">
    <location>
        <begin position="46"/>
        <end position="64"/>
    </location>
</feature>
<gene>
    <name evidence="2" type="ORF">FloV-SA2_00298</name>
</gene>
<evidence type="ECO:0000256" key="1">
    <source>
        <dbReference type="SAM" id="Phobius"/>
    </source>
</evidence>
<keyword evidence="1" id="KW-1133">Transmembrane helix</keyword>
<feature type="transmembrane region" description="Helical" evidence="1">
    <location>
        <begin position="201"/>
        <end position="221"/>
    </location>
</feature>
<reference evidence="2" key="1">
    <citation type="submission" date="2024-03" db="EMBL/GenBank/DDBJ databases">
        <title>Eukaryotic viruses encode the ribosomal protein eL40.</title>
        <authorList>
            <person name="Thomy J."/>
            <person name="Schvarcz C.R."/>
            <person name="McBeain K.A."/>
            <person name="Edwards K.F."/>
            <person name="Steward G.F."/>
        </authorList>
    </citation>
    <scope>NUCLEOTIDE SEQUENCE</scope>
    <source>
        <strain evidence="2">FloV-SA2</strain>
    </source>
</reference>
<sequence>MSNSNIKKIFQEIKKDVNTTTNLVKEKTGKTTSTIANFSKSNKDNIIIFGFTAIYVVIVIYFLKVRTEKWGEFRNFFPRAMILISVFCYVFSLIVIYFYINKVPLFENNKLYRIFILLVTVFVGFFIALLLFKHAIFNTTTLYLLLIVLIIVATGIYVYNFRNSQIAKMVLLFLYTLNCYKNDTLDLINKELKLGFNNRSYLLLALIAGIVFLSIFIPFLISLTKKKKGIILLSSKKSLNDEILYLNQEEINEKIINSKSFATKKLLKTNKDFEQYLKSVNISGNALGGFNSYSTHKYETDISQDANLIKEGFNNNIHVLDTNVSFQKQIKQLTKKEKEILDKTMKCNLTADDFKDGKKIENYIVDLQTDGVYSKLLENISDYNKSSKTNDFINQKSSYLVNMINRAFNINNFNYHYGISFWVYFDPSILTSRNDKNGLIINYSNCPKIFYDYNNSELRIALSNYVFSNDISKLITDDENILMNKENLIYKTKNILFQKWNNFVINYNYGTLDIFINNNLVLTKRNISPYIKNSFLQLGSSKAPLINCGMCNAMYYEKPLKRGEINKIYKNRNYPCY</sequence>
<dbReference type="InterPro" id="IPR013320">
    <property type="entry name" value="ConA-like_dom_sf"/>
</dbReference>
<organism evidence="2">
    <name type="scientific">Florenciella sp. virus SA2</name>
    <dbReference type="NCBI Taxonomy" id="3240092"/>
    <lineage>
        <taxon>Viruses</taxon>
    </lineage>
</organism>
<dbReference type="SUPFAM" id="SSF49899">
    <property type="entry name" value="Concanavalin A-like lectins/glucanases"/>
    <property type="match status" value="1"/>
</dbReference>
<keyword evidence="1" id="KW-0812">Transmembrane</keyword>
<feature type="transmembrane region" description="Helical" evidence="1">
    <location>
        <begin position="141"/>
        <end position="159"/>
    </location>
</feature>